<dbReference type="RefSeq" id="YP_009140883.1">
    <property type="nucleotide sequence ID" value="NC_027132.1"/>
</dbReference>
<keyword evidence="2" id="KW-1185">Reference proteome</keyword>
<dbReference type="KEGG" id="vg:24404941"/>
<accession>A0A0E3FH94</accession>
<evidence type="ECO:0000313" key="2">
    <source>
        <dbReference type="Proteomes" id="UP000033009"/>
    </source>
</evidence>
<dbReference type="EMBL" id="KJ019082">
    <property type="protein sequence ID" value="AIX26815.1"/>
    <property type="molecule type" value="Genomic_DNA"/>
</dbReference>
<dbReference type="GeneID" id="24404941"/>
<gene>
    <name evidence="1" type="ORF">Syn7803US120_94</name>
</gene>
<name>A0A0E3FH94_9CAUD</name>
<evidence type="ECO:0000313" key="1">
    <source>
        <dbReference type="EMBL" id="AIX26815.1"/>
    </source>
</evidence>
<reference evidence="1 2" key="1">
    <citation type="submission" date="2013-12" db="EMBL/GenBank/DDBJ databases">
        <title>Ecological redundancy of diverse viral populations within a natural community.</title>
        <authorList>
            <person name="Gregory A.C."/>
            <person name="LaButti K."/>
            <person name="Copeland A."/>
            <person name="Woyke T."/>
            <person name="Sullivan M.B."/>
        </authorList>
    </citation>
    <scope>NUCLEOTIDE SEQUENCE [LARGE SCALE GENOMIC DNA]</scope>
    <source>
        <strain evidence="1">Syn7803US120</strain>
    </source>
</reference>
<protein>
    <submittedName>
        <fullName evidence="1">Uncharacterized protein</fullName>
    </submittedName>
</protein>
<proteinExistence type="predicted"/>
<organism evidence="1 2">
    <name type="scientific">Synechococcus phage ACG-2014i</name>
    <dbReference type="NCBI Taxonomy" id="1493513"/>
    <lineage>
        <taxon>Viruses</taxon>
        <taxon>Duplodnaviria</taxon>
        <taxon>Heunggongvirae</taxon>
        <taxon>Uroviricota</taxon>
        <taxon>Caudoviricetes</taxon>
        <taxon>Pantevenvirales</taxon>
        <taxon>Kyanoviridae</taxon>
        <taxon>Chalconvirus</taxon>
        <taxon>Chalconvirus acg2014i</taxon>
    </lineage>
</organism>
<dbReference type="Proteomes" id="UP000033009">
    <property type="component" value="Segment"/>
</dbReference>
<sequence>MTMRLNDSDITRLVKACQLYQEKTGSEYMWDEYNDLIQKLNTYKEQHSVSK</sequence>